<organism evidence="1 2">
    <name type="scientific">Mucilaginibacter conchicola</name>
    <dbReference type="NCBI Taxonomy" id="2303333"/>
    <lineage>
        <taxon>Bacteria</taxon>
        <taxon>Pseudomonadati</taxon>
        <taxon>Bacteroidota</taxon>
        <taxon>Sphingobacteriia</taxon>
        <taxon>Sphingobacteriales</taxon>
        <taxon>Sphingobacteriaceae</taxon>
        <taxon>Mucilaginibacter</taxon>
    </lineage>
</organism>
<accession>A0A372NQA0</accession>
<reference evidence="1 2" key="1">
    <citation type="submission" date="2018-08" db="EMBL/GenBank/DDBJ databases">
        <title>Mucilaginibacter sp. MYSH2.</title>
        <authorList>
            <person name="Seo T."/>
        </authorList>
    </citation>
    <scope>NUCLEOTIDE SEQUENCE [LARGE SCALE GENOMIC DNA]</scope>
    <source>
        <strain evidence="1 2">MYSH2</strain>
    </source>
</reference>
<proteinExistence type="predicted"/>
<gene>
    <name evidence="1" type="ORF">D0C36_19435</name>
</gene>
<dbReference type="OrthoDB" id="5783711at2"/>
<dbReference type="AlphaFoldDB" id="A0A372NQA0"/>
<name>A0A372NQA0_9SPHI</name>
<evidence type="ECO:0000313" key="1">
    <source>
        <dbReference type="EMBL" id="RFZ91116.1"/>
    </source>
</evidence>
<dbReference type="EMBL" id="QWDC01000003">
    <property type="protein sequence ID" value="RFZ91116.1"/>
    <property type="molecule type" value="Genomic_DNA"/>
</dbReference>
<comment type="caution">
    <text evidence="1">The sequence shown here is derived from an EMBL/GenBank/DDBJ whole genome shotgun (WGS) entry which is preliminary data.</text>
</comment>
<dbReference type="Proteomes" id="UP000264217">
    <property type="component" value="Unassembled WGS sequence"/>
</dbReference>
<protein>
    <submittedName>
        <fullName evidence="1">Uncharacterized protein</fullName>
    </submittedName>
</protein>
<dbReference type="RefSeq" id="WP_117393319.1">
    <property type="nucleotide sequence ID" value="NZ_QWDC01000003.1"/>
</dbReference>
<keyword evidence="2" id="KW-1185">Reference proteome</keyword>
<sequence>MEICHVNISYWRLNAIPYISVVEMSEEELMLFIPKLTRLDIIEWLSWNDPNGIYSDKSSLNEFGTVMSLEEGVEIFLRQAEENRVVKRLRIV</sequence>
<evidence type="ECO:0000313" key="2">
    <source>
        <dbReference type="Proteomes" id="UP000264217"/>
    </source>
</evidence>